<proteinExistence type="inferred from homology"/>
<protein>
    <recommendedName>
        <fullName evidence="3">Septin-type G domain-containing protein</fullName>
    </recommendedName>
</protein>
<dbReference type="Gene3D" id="3.40.50.300">
    <property type="entry name" value="P-loop containing nucleotide triphosphate hydrolases"/>
    <property type="match status" value="1"/>
</dbReference>
<sequence>MAAPSAVSRTSPSPGLSPSPEDPSRSRSNGETRRTSFGFLRRQKSSDPANRSVSSGKMSKKQRQMHEEELARQQREAALRSPPTLPTHSPLPKINTFGGPTENRNGGFHQGDPQVYDQFHARTSPQPHAIPVPPIPAHPGSRNGDHDPYARTESMTHRGRYSYASSAVSMGTNSPRRVRRRKDPTPFNILVIGAKNSGKTSFINFLRSSLSSPPKKRKEGDRHHSPSPPHTAVSPDSPFVAQYLETEVDSERVGLTLWDSQGLEKNVVDLQLREMASFLESKFEETFTEEQKVVRAPGVRDTHIHCVFLILDPIRLDENLTALRKNKKSPTKFSAPQRLIGMLDEDLDLQVLRTLQGKTTVIPVISKADTITSAHMTLLKKTVWDSLKQAKLDPLEALNLDDSESEDSDRLDERDEDEYNHSGPEEEDQKSQTSEYSDAKPGADRSSVSDLEVESEAVEPSSPIHALTTEISTPATSPPAAHGPVITHNRNSSAMSAAILAAAASNEVPFLPLSIISPDIYDPGVIGRRFPWGFADPYNAEHCDFIRLKDTVFTEWRAELREASREIWYEGWRTSRLNRRGATPARQGGRQGMSASPGHPMQGRSNGGDMGKWGRAVVSATGVDSAGSPEMKRNGGSGQYVTI</sequence>
<dbReference type="EMBL" id="ML977172">
    <property type="protein sequence ID" value="KAF1983798.1"/>
    <property type="molecule type" value="Genomic_DNA"/>
</dbReference>
<name>A0A6G1GSS6_9PEZI</name>
<dbReference type="Pfam" id="PF00735">
    <property type="entry name" value="Septin"/>
    <property type="match status" value="3"/>
</dbReference>
<evidence type="ECO:0000256" key="2">
    <source>
        <dbReference type="SAM" id="MobiDB-lite"/>
    </source>
</evidence>
<accession>A0A6G1GSS6</accession>
<dbReference type="PROSITE" id="PS51719">
    <property type="entry name" value="G_SEPTIN"/>
    <property type="match status" value="1"/>
</dbReference>
<dbReference type="OrthoDB" id="5337438at2759"/>
<feature type="compositionally biased region" description="Acidic residues" evidence="2">
    <location>
        <begin position="399"/>
        <end position="418"/>
    </location>
</feature>
<evidence type="ECO:0000256" key="1">
    <source>
        <dbReference type="RuleBase" id="RU004560"/>
    </source>
</evidence>
<feature type="region of interest" description="Disordered" evidence="2">
    <location>
        <begin position="1"/>
        <end position="152"/>
    </location>
</feature>
<feature type="region of interest" description="Disordered" evidence="2">
    <location>
        <begin position="209"/>
        <end position="237"/>
    </location>
</feature>
<dbReference type="InterPro" id="IPR030379">
    <property type="entry name" value="G_SEPTIN_dom"/>
</dbReference>
<feature type="compositionally biased region" description="Basic and acidic residues" evidence="2">
    <location>
        <begin position="22"/>
        <end position="34"/>
    </location>
</feature>
<keyword evidence="1" id="KW-0547">Nucleotide-binding</keyword>
<keyword evidence="5" id="KW-1185">Reference proteome</keyword>
<organism evidence="4 5">
    <name type="scientific">Aulographum hederae CBS 113979</name>
    <dbReference type="NCBI Taxonomy" id="1176131"/>
    <lineage>
        <taxon>Eukaryota</taxon>
        <taxon>Fungi</taxon>
        <taxon>Dikarya</taxon>
        <taxon>Ascomycota</taxon>
        <taxon>Pezizomycotina</taxon>
        <taxon>Dothideomycetes</taxon>
        <taxon>Pleosporomycetidae</taxon>
        <taxon>Aulographales</taxon>
        <taxon>Aulographaceae</taxon>
    </lineage>
</organism>
<dbReference type="Proteomes" id="UP000800041">
    <property type="component" value="Unassembled WGS sequence"/>
</dbReference>
<feature type="compositionally biased region" description="Basic and acidic residues" evidence="2">
    <location>
        <begin position="143"/>
        <end position="152"/>
    </location>
</feature>
<feature type="compositionally biased region" description="Pro residues" evidence="2">
    <location>
        <begin position="128"/>
        <end position="137"/>
    </location>
</feature>
<feature type="compositionally biased region" description="Basic and acidic residues" evidence="2">
    <location>
        <begin position="64"/>
        <end position="78"/>
    </location>
</feature>
<comment type="similarity">
    <text evidence="1">Belongs to the TRAFAC class TrmE-Era-EngA-EngB-Septin-like GTPase superfamily. Septin GTPase family.</text>
</comment>
<dbReference type="SUPFAM" id="SSF52540">
    <property type="entry name" value="P-loop containing nucleoside triphosphate hydrolases"/>
    <property type="match status" value="1"/>
</dbReference>
<feature type="region of interest" description="Disordered" evidence="2">
    <location>
        <begin position="579"/>
        <end position="643"/>
    </location>
</feature>
<dbReference type="PANTHER" id="PTHR18884">
    <property type="entry name" value="SEPTIN"/>
    <property type="match status" value="1"/>
</dbReference>
<evidence type="ECO:0000313" key="4">
    <source>
        <dbReference type="EMBL" id="KAF1983798.1"/>
    </source>
</evidence>
<dbReference type="InterPro" id="IPR027417">
    <property type="entry name" value="P-loop_NTPase"/>
</dbReference>
<dbReference type="AlphaFoldDB" id="A0A6G1GSS6"/>
<feature type="compositionally biased region" description="Low complexity" evidence="2">
    <location>
        <begin position="79"/>
        <end position="92"/>
    </location>
</feature>
<keyword evidence="1" id="KW-0342">GTP-binding</keyword>
<reference evidence="4" key="1">
    <citation type="journal article" date="2020" name="Stud. Mycol.">
        <title>101 Dothideomycetes genomes: a test case for predicting lifestyles and emergence of pathogens.</title>
        <authorList>
            <person name="Haridas S."/>
            <person name="Albert R."/>
            <person name="Binder M."/>
            <person name="Bloem J."/>
            <person name="Labutti K."/>
            <person name="Salamov A."/>
            <person name="Andreopoulos B."/>
            <person name="Baker S."/>
            <person name="Barry K."/>
            <person name="Bills G."/>
            <person name="Bluhm B."/>
            <person name="Cannon C."/>
            <person name="Castanera R."/>
            <person name="Culley D."/>
            <person name="Daum C."/>
            <person name="Ezra D."/>
            <person name="Gonzalez J."/>
            <person name="Henrissat B."/>
            <person name="Kuo A."/>
            <person name="Liang C."/>
            <person name="Lipzen A."/>
            <person name="Lutzoni F."/>
            <person name="Magnuson J."/>
            <person name="Mondo S."/>
            <person name="Nolan M."/>
            <person name="Ohm R."/>
            <person name="Pangilinan J."/>
            <person name="Park H.-J."/>
            <person name="Ramirez L."/>
            <person name="Alfaro M."/>
            <person name="Sun H."/>
            <person name="Tritt A."/>
            <person name="Yoshinaga Y."/>
            <person name="Zwiers L.-H."/>
            <person name="Turgeon B."/>
            <person name="Goodwin S."/>
            <person name="Spatafora J."/>
            <person name="Crous P."/>
            <person name="Grigoriev I."/>
        </authorList>
    </citation>
    <scope>NUCLEOTIDE SEQUENCE</scope>
    <source>
        <strain evidence="4">CBS 113979</strain>
    </source>
</reference>
<feature type="domain" description="Septin-type G" evidence="3">
    <location>
        <begin position="183"/>
        <end position="579"/>
    </location>
</feature>
<evidence type="ECO:0000313" key="5">
    <source>
        <dbReference type="Proteomes" id="UP000800041"/>
    </source>
</evidence>
<feature type="compositionally biased region" description="Polar residues" evidence="2">
    <location>
        <begin position="46"/>
        <end position="57"/>
    </location>
</feature>
<evidence type="ECO:0000259" key="3">
    <source>
        <dbReference type="PROSITE" id="PS51719"/>
    </source>
</evidence>
<gene>
    <name evidence="4" type="ORF">K402DRAFT_337603</name>
</gene>
<dbReference type="GO" id="GO:0005525">
    <property type="term" value="F:GTP binding"/>
    <property type="evidence" value="ECO:0007669"/>
    <property type="project" value="UniProtKB-KW"/>
</dbReference>
<feature type="region of interest" description="Disordered" evidence="2">
    <location>
        <begin position="398"/>
        <end position="465"/>
    </location>
</feature>